<dbReference type="Pfam" id="PF09411">
    <property type="entry name" value="PagL"/>
    <property type="match status" value="1"/>
</dbReference>
<evidence type="ECO:0008006" key="3">
    <source>
        <dbReference type="Google" id="ProtNLM"/>
    </source>
</evidence>
<evidence type="ECO:0000313" key="2">
    <source>
        <dbReference type="Proteomes" id="UP000233398"/>
    </source>
</evidence>
<dbReference type="EMBL" id="PISP01000001">
    <property type="protein sequence ID" value="PKD44814.1"/>
    <property type="molecule type" value="Genomic_DNA"/>
</dbReference>
<name>A0A2N0VKX2_9BACT</name>
<protein>
    <recommendedName>
        <fullName evidence="3">Acyloxyacyl hydrolase</fullName>
    </recommendedName>
</protein>
<dbReference type="InterPro" id="IPR018550">
    <property type="entry name" value="Lipid-A_deacylase-rel"/>
</dbReference>
<dbReference type="Gene3D" id="2.40.160.20">
    <property type="match status" value="1"/>
</dbReference>
<sequence>MYINGNLKFNVFRIMSVKKFTLTILVIVICSLSSQTVKAQLSDAEKTSSFTPSYSISGSYAPYSFRAWGKMLNTRHLFLKLGYSHSEFDLFSIRTHLSSELILTGWLRYPLDGRNGQRETLYGFGMIPLIANMPLSRGNHYPFITSSLGFIITQNHFPNLNGARFNFLLGTGAGYHIKTGPESAVQFGYKIHHLSNGYMANENPGIDSVMLFVNILFNP</sequence>
<accession>A0A2N0VKX2</accession>
<comment type="caution">
    <text evidence="1">The sequence shown here is derived from an EMBL/GenBank/DDBJ whole genome shotgun (WGS) entry which is preliminary data.</text>
</comment>
<keyword evidence="2" id="KW-1185">Reference proteome</keyword>
<dbReference type="Proteomes" id="UP000233398">
    <property type="component" value="Unassembled WGS sequence"/>
</dbReference>
<dbReference type="InterPro" id="IPR011250">
    <property type="entry name" value="OMP/PagP_B-barrel"/>
</dbReference>
<gene>
    <name evidence="1" type="ORF">CWD77_04950</name>
</gene>
<dbReference type="OrthoDB" id="1524617at2"/>
<proteinExistence type="predicted"/>
<reference evidence="1 2" key="1">
    <citation type="submission" date="2017-11" db="EMBL/GenBank/DDBJ databases">
        <title>Rhodohalobacter 15182 sp. nov., isolated from a salt lake.</title>
        <authorList>
            <person name="Han S."/>
        </authorList>
    </citation>
    <scope>NUCLEOTIDE SEQUENCE [LARGE SCALE GENOMIC DNA]</scope>
    <source>
        <strain evidence="1 2">15182</strain>
    </source>
</reference>
<evidence type="ECO:0000313" key="1">
    <source>
        <dbReference type="EMBL" id="PKD44814.1"/>
    </source>
</evidence>
<dbReference type="SUPFAM" id="SSF56925">
    <property type="entry name" value="OMPA-like"/>
    <property type="match status" value="1"/>
</dbReference>
<organism evidence="1 2">
    <name type="scientific">Rhodohalobacter barkolensis</name>
    <dbReference type="NCBI Taxonomy" id="2053187"/>
    <lineage>
        <taxon>Bacteria</taxon>
        <taxon>Pseudomonadati</taxon>
        <taxon>Balneolota</taxon>
        <taxon>Balneolia</taxon>
        <taxon>Balneolales</taxon>
        <taxon>Balneolaceae</taxon>
        <taxon>Rhodohalobacter</taxon>
    </lineage>
</organism>
<dbReference type="AlphaFoldDB" id="A0A2N0VKX2"/>